<evidence type="ECO:0000313" key="2">
    <source>
        <dbReference type="Proteomes" id="UP001652582"/>
    </source>
</evidence>
<dbReference type="Pfam" id="PF18701">
    <property type="entry name" value="DUF5641"/>
    <property type="match status" value="1"/>
</dbReference>
<accession>A0ABM3LKI2</accession>
<dbReference type="SUPFAM" id="SSF53098">
    <property type="entry name" value="Ribonuclease H-like"/>
    <property type="match status" value="1"/>
</dbReference>
<dbReference type="InterPro" id="IPR012337">
    <property type="entry name" value="RNaseH-like_sf"/>
</dbReference>
<dbReference type="PANTHER" id="PTHR47331:SF1">
    <property type="entry name" value="GAG-LIKE PROTEIN"/>
    <property type="match status" value="1"/>
</dbReference>
<dbReference type="InterPro" id="IPR040676">
    <property type="entry name" value="DUF5641"/>
</dbReference>
<organism evidence="2 3">
    <name type="scientific">Bicyclus anynana</name>
    <name type="common">Squinting bush brown butterfly</name>
    <dbReference type="NCBI Taxonomy" id="110368"/>
    <lineage>
        <taxon>Eukaryota</taxon>
        <taxon>Metazoa</taxon>
        <taxon>Ecdysozoa</taxon>
        <taxon>Arthropoda</taxon>
        <taxon>Hexapoda</taxon>
        <taxon>Insecta</taxon>
        <taxon>Pterygota</taxon>
        <taxon>Neoptera</taxon>
        <taxon>Endopterygota</taxon>
        <taxon>Lepidoptera</taxon>
        <taxon>Glossata</taxon>
        <taxon>Ditrysia</taxon>
        <taxon>Papilionoidea</taxon>
        <taxon>Nymphalidae</taxon>
        <taxon>Satyrinae</taxon>
        <taxon>Satyrini</taxon>
        <taxon>Mycalesina</taxon>
        <taxon>Bicyclus</taxon>
    </lineage>
</organism>
<dbReference type="PROSITE" id="PS50994">
    <property type="entry name" value="INTEGRASE"/>
    <property type="match status" value="1"/>
</dbReference>
<feature type="domain" description="Integrase catalytic" evidence="1">
    <location>
        <begin position="1"/>
        <end position="173"/>
    </location>
</feature>
<evidence type="ECO:0000313" key="3">
    <source>
        <dbReference type="RefSeq" id="XP_052739557.1"/>
    </source>
</evidence>
<dbReference type="GeneID" id="128198380"/>
<reference evidence="3" key="1">
    <citation type="submission" date="2025-08" db="UniProtKB">
        <authorList>
            <consortium name="RefSeq"/>
        </authorList>
    </citation>
    <scope>IDENTIFICATION</scope>
</reference>
<gene>
    <name evidence="3" type="primary">LOC128198380</name>
</gene>
<evidence type="ECO:0000259" key="1">
    <source>
        <dbReference type="PROSITE" id="PS50994"/>
    </source>
</evidence>
<sequence>MTLNRKGRGARTVKSYICLFVCFVTRAVHLELVSDLTSESNILALKRFIGRRSKPAEILSDNGKCFIGAKNELGSFLTRCADDISEYATRQNINFKFIPAYSPHFGGLWEAGVKSTKYHLTRVVGNAHLTFEELTTVLTQIESILNSRPLSPMSSDPQDFLPLSPAHFLVGRSLTAPVYEDMRHNTSTYISRYQRVEQMRHHFWERWSKEYISELQTRCKWMNGVDTLQPGMMVVIKDDNLPPLKWNLGRIDGVVPGKDGNSRVADIRTATGIVRRSFAKICPLFKEEELRNLTIPRPGAC</sequence>
<keyword evidence="2" id="KW-1185">Reference proteome</keyword>
<dbReference type="Gene3D" id="3.30.420.10">
    <property type="entry name" value="Ribonuclease H-like superfamily/Ribonuclease H"/>
    <property type="match status" value="1"/>
</dbReference>
<name>A0ABM3LKI2_BICAN</name>
<dbReference type="InterPro" id="IPR001584">
    <property type="entry name" value="Integrase_cat-core"/>
</dbReference>
<dbReference type="Proteomes" id="UP001652582">
    <property type="component" value="Chromosome 9"/>
</dbReference>
<protein>
    <submittedName>
        <fullName evidence="3">Uncharacterized protein LOC128198380</fullName>
    </submittedName>
</protein>
<dbReference type="RefSeq" id="XP_052739557.1">
    <property type="nucleotide sequence ID" value="XM_052883597.1"/>
</dbReference>
<proteinExistence type="predicted"/>
<dbReference type="InterPro" id="IPR036397">
    <property type="entry name" value="RNaseH_sf"/>
</dbReference>
<dbReference type="PANTHER" id="PTHR47331">
    <property type="entry name" value="PHD-TYPE DOMAIN-CONTAINING PROTEIN"/>
    <property type="match status" value="1"/>
</dbReference>